<comment type="pathway">
    <text evidence="8">Amino-acid biosynthesis; L-arginine biosynthesis; L-ornithine and N-acetyl-L-glutamate from L-glutamate and N(2)-acetyl-L-ornithine (cyclic): step 1/1.</text>
</comment>
<comment type="catalytic activity">
    <reaction evidence="8">
        <text>L-glutamate + acetyl-CoA = N-acetyl-L-glutamate + CoA + H(+)</text>
        <dbReference type="Rhea" id="RHEA:24292"/>
        <dbReference type="ChEBI" id="CHEBI:15378"/>
        <dbReference type="ChEBI" id="CHEBI:29985"/>
        <dbReference type="ChEBI" id="CHEBI:44337"/>
        <dbReference type="ChEBI" id="CHEBI:57287"/>
        <dbReference type="ChEBI" id="CHEBI:57288"/>
        <dbReference type="EC" id="2.3.1.1"/>
    </reaction>
</comment>
<gene>
    <name evidence="8 9" type="primary">argJ</name>
    <name evidence="9" type="ORF">HUN01_30120</name>
</gene>
<keyword evidence="8" id="KW-0028">Amino-acid biosynthesis</keyword>
<feature type="binding site" evidence="8">
    <location>
        <position position="259"/>
    </location>
    <ligand>
        <name>substrate</name>
    </ligand>
</feature>
<sequence length="387" mass="41005">MPLTISSTPQGFSAFITNLGIRDATDDFVFIKSSVPCVADGVFTQSLFAGPSVTISRDHLKDSQAQGIVVISKNANVANGSVGIADAQEVLQLVATETGIAAHNIVIASTGVIGRRYPIEKIRTGLLGLGKKLTAADFHAAARGIMTTDTVAKIATRQIGNAKLVGIAKGVGMIEPNMATLLTFFFTDATISANSLRSIFRSTIDKTFNCLSVDTDTSTSDSAVILANGIAGEVSEVDFASALQEVAQELVLKIARDAEGATKIIEVTVDSAINYAQAKKVAKAIVNSPLVKTAVYGADPNWGRVAMAIGKCESEQQINPDRVVISFDNVKVYPNSLTNENLEQLRQIMSKDQVNIHVSLNIGESSATVWGCDLSEGYIEINGKYST</sequence>
<dbReference type="GO" id="GO:0006526">
    <property type="term" value="P:L-arginine biosynthetic process"/>
    <property type="evidence" value="ECO:0007669"/>
    <property type="project" value="UniProtKB-UniRule"/>
</dbReference>
<dbReference type="EC" id="2.3.1.1" evidence="8"/>
<dbReference type="Pfam" id="PF01960">
    <property type="entry name" value="ArgJ"/>
    <property type="match status" value="1"/>
</dbReference>
<feature type="site" description="Involved in the stabilization of negative charge on the oxyanion by the formation of the oxyanion hole" evidence="8">
    <location>
        <position position="111"/>
    </location>
</feature>
<keyword evidence="6 8" id="KW-0068">Autocatalytic cleavage</keyword>
<dbReference type="CDD" id="cd02152">
    <property type="entry name" value="OAT"/>
    <property type="match status" value="1"/>
</dbReference>
<feature type="site" description="Cleavage; by autolysis" evidence="8">
    <location>
        <begin position="179"/>
        <end position="180"/>
    </location>
</feature>
<dbReference type="AlphaFoldDB" id="A0A7D7LJ12"/>
<dbReference type="GO" id="GO:0006592">
    <property type="term" value="P:ornithine biosynthetic process"/>
    <property type="evidence" value="ECO:0007669"/>
    <property type="project" value="TreeGrafter"/>
</dbReference>
<dbReference type="Proteomes" id="UP000514713">
    <property type="component" value="Chromosome"/>
</dbReference>
<dbReference type="EMBL" id="CP054698">
    <property type="protein sequence ID" value="QMS91649.1"/>
    <property type="molecule type" value="Genomic_DNA"/>
</dbReference>
<feature type="binding site" evidence="8">
    <location>
        <position position="180"/>
    </location>
    <ligand>
        <name>substrate</name>
    </ligand>
</feature>
<reference evidence="10" key="1">
    <citation type="submission" date="2020-06" db="EMBL/GenBank/DDBJ databases">
        <title>Nostoc edaphicum CCNP1411 genome.</title>
        <authorList>
            <person name="Fidor A."/>
            <person name="Grabski M."/>
            <person name="Gawor J."/>
            <person name="Gromadka R."/>
            <person name="Wegrzyn G."/>
            <person name="Mazur-Marzec H."/>
        </authorList>
    </citation>
    <scope>NUCLEOTIDE SEQUENCE [LARGE SCALE GENOMIC DNA]</scope>
    <source>
        <strain evidence="10">CCNP1411</strain>
    </source>
</reference>
<comment type="similarity">
    <text evidence="2 8">Belongs to the ArgJ family.</text>
</comment>
<comment type="catalytic activity">
    <reaction evidence="8">
        <text>N(2)-acetyl-L-ornithine + L-glutamate = N-acetyl-L-glutamate + L-ornithine</text>
        <dbReference type="Rhea" id="RHEA:15349"/>
        <dbReference type="ChEBI" id="CHEBI:29985"/>
        <dbReference type="ChEBI" id="CHEBI:44337"/>
        <dbReference type="ChEBI" id="CHEBI:46911"/>
        <dbReference type="ChEBI" id="CHEBI:57805"/>
        <dbReference type="EC" id="2.3.1.35"/>
    </reaction>
</comment>
<dbReference type="GO" id="GO:0004042">
    <property type="term" value="F:L-glutamate N-acetyltransferase activity"/>
    <property type="evidence" value="ECO:0007669"/>
    <property type="project" value="UniProtKB-UniRule"/>
</dbReference>
<feature type="binding site" evidence="8">
    <location>
        <position position="387"/>
    </location>
    <ligand>
        <name>substrate</name>
    </ligand>
</feature>
<feature type="binding site" evidence="8">
    <location>
        <position position="147"/>
    </location>
    <ligand>
        <name>substrate</name>
    </ligand>
</feature>
<name>A0A7D7LJ12_9NOSO</name>
<protein>
    <recommendedName>
        <fullName evidence="8">Arginine biosynthesis bifunctional protein ArgJ</fullName>
    </recommendedName>
    <domain>
        <recommendedName>
            <fullName evidence="8">Glutamate N-acetyltransferase</fullName>
            <ecNumber evidence="8">2.3.1.35</ecNumber>
        </recommendedName>
        <alternativeName>
            <fullName evidence="8">Ornithine acetyltransferase</fullName>
            <shortName evidence="8">OATase</shortName>
        </alternativeName>
        <alternativeName>
            <fullName evidence="8">Ornithine transacetylase</fullName>
        </alternativeName>
    </domain>
    <domain>
        <recommendedName>
            <fullName evidence="8">Amino-acid acetyltransferase</fullName>
            <ecNumber evidence="8">2.3.1.1</ecNumber>
        </recommendedName>
        <alternativeName>
            <fullName evidence="8">N-acetylglutamate synthase</fullName>
            <shortName evidence="8">AGSase</shortName>
        </alternativeName>
    </domain>
    <component>
        <recommendedName>
            <fullName evidence="8">Arginine biosynthesis bifunctional protein ArgJ alpha chain</fullName>
        </recommendedName>
    </component>
    <component>
        <recommendedName>
            <fullName evidence="8">Arginine biosynthesis bifunctional protein ArgJ beta chain</fullName>
        </recommendedName>
    </component>
</protein>
<dbReference type="GO" id="GO:0004358">
    <property type="term" value="F:L-glutamate N-acetyltransferase activity, acting on acetyl-L-ornithine as donor"/>
    <property type="evidence" value="ECO:0007669"/>
    <property type="project" value="UniProtKB-UniRule"/>
</dbReference>
<comment type="subunit">
    <text evidence="3 8">Heterotetramer of two alpha and two beta chains.</text>
</comment>
<comment type="pathway">
    <text evidence="8">Amino-acid biosynthesis; L-arginine biosynthesis; N(2)-acetyl-L-ornithine from L-glutamate: step 1/4.</text>
</comment>
<dbReference type="Gene3D" id="3.60.70.12">
    <property type="entry name" value="L-amino peptidase D-ALA esterase/amidase"/>
    <property type="match status" value="1"/>
</dbReference>
<evidence type="ECO:0000256" key="4">
    <source>
        <dbReference type="ARBA" id="ARBA00022490"/>
    </source>
</evidence>
<dbReference type="InterPro" id="IPR016117">
    <property type="entry name" value="ArgJ-like_dom_sf"/>
</dbReference>
<keyword evidence="10" id="KW-1185">Reference proteome</keyword>
<keyword evidence="4 8" id="KW-0963">Cytoplasm</keyword>
<dbReference type="SUPFAM" id="SSF56266">
    <property type="entry name" value="DmpA/ArgJ-like"/>
    <property type="match status" value="1"/>
</dbReference>
<comment type="function">
    <text evidence="8">Catalyzes two activities which are involved in the cyclic version of arginine biosynthesis: the synthesis of N-acetylglutamate from glutamate and acetyl-CoA as the acetyl donor, and of ornithine by transacetylation between N(2)-acetylornithine and glutamate.</text>
</comment>
<dbReference type="UniPathway" id="UPA00068">
    <property type="reaction ID" value="UER00106"/>
</dbReference>
<keyword evidence="7 8" id="KW-0012">Acyltransferase</keyword>
<comment type="subcellular location">
    <subcellularLocation>
        <location evidence="1 8">Cytoplasm</location>
    </subcellularLocation>
</comment>
<evidence type="ECO:0000256" key="6">
    <source>
        <dbReference type="ARBA" id="ARBA00022813"/>
    </source>
</evidence>
<proteinExistence type="inferred from homology"/>
<dbReference type="RefSeq" id="WP_181929247.1">
    <property type="nucleotide sequence ID" value="NZ_CP054698.1"/>
</dbReference>
<keyword evidence="8" id="KW-0511">Multifunctional enzyme</keyword>
<evidence type="ECO:0000256" key="7">
    <source>
        <dbReference type="ARBA" id="ARBA00023315"/>
    </source>
</evidence>
<dbReference type="InterPro" id="IPR042195">
    <property type="entry name" value="ArgJ_beta_C"/>
</dbReference>
<feature type="active site" description="Nucleophile" evidence="8">
    <location>
        <position position="180"/>
    </location>
</feature>
<keyword evidence="5 8" id="KW-0808">Transferase</keyword>
<evidence type="ECO:0000313" key="10">
    <source>
        <dbReference type="Proteomes" id="UP000514713"/>
    </source>
</evidence>
<evidence type="ECO:0000256" key="1">
    <source>
        <dbReference type="ARBA" id="ARBA00004496"/>
    </source>
</evidence>
<evidence type="ECO:0000313" key="9">
    <source>
        <dbReference type="EMBL" id="QMS91649.1"/>
    </source>
</evidence>
<organism evidence="9 10">
    <name type="scientific">Nostoc edaphicum CCNP1411</name>
    <dbReference type="NCBI Taxonomy" id="1472755"/>
    <lineage>
        <taxon>Bacteria</taxon>
        <taxon>Bacillati</taxon>
        <taxon>Cyanobacteriota</taxon>
        <taxon>Cyanophyceae</taxon>
        <taxon>Nostocales</taxon>
        <taxon>Nostocaceae</taxon>
        <taxon>Nostoc</taxon>
    </lineage>
</organism>
<dbReference type="Gene3D" id="3.10.20.340">
    <property type="entry name" value="ArgJ beta chain, C-terminal domain"/>
    <property type="match status" value="1"/>
</dbReference>
<dbReference type="FunFam" id="3.10.20.340:FF:000003">
    <property type="entry name" value="Arginine biosynthesis bifunctional protein ArgJ"/>
    <property type="match status" value="1"/>
</dbReference>
<dbReference type="EC" id="2.3.1.35" evidence="8"/>
<dbReference type="KEGG" id="ned:HUN01_30120"/>
<dbReference type="PANTHER" id="PTHR23100">
    <property type="entry name" value="ARGININE BIOSYNTHESIS BIFUNCTIONAL PROTEIN ARGJ"/>
    <property type="match status" value="1"/>
</dbReference>
<evidence type="ECO:0000256" key="8">
    <source>
        <dbReference type="HAMAP-Rule" id="MF_01106"/>
    </source>
</evidence>
<feature type="binding site" evidence="8">
    <location>
        <position position="169"/>
    </location>
    <ligand>
        <name>substrate</name>
    </ligand>
</feature>
<feature type="binding site" evidence="8">
    <location>
        <position position="382"/>
    </location>
    <ligand>
        <name>substrate</name>
    </ligand>
</feature>
<dbReference type="InterPro" id="IPR002813">
    <property type="entry name" value="Arg_biosynth_ArgJ"/>
</dbReference>
<dbReference type="HAMAP" id="MF_01106">
    <property type="entry name" value="ArgJ"/>
    <property type="match status" value="1"/>
</dbReference>
<feature type="chain" id="PRO_5029072494" description="Arginine biosynthesis bifunctional protein ArgJ alpha chain" evidence="8">
    <location>
        <begin position="1"/>
        <end position="179"/>
    </location>
</feature>
<dbReference type="PANTHER" id="PTHR23100:SF0">
    <property type="entry name" value="ARGININE BIOSYNTHESIS BIFUNCTIONAL PROTEIN ARGJ, MITOCHONDRIAL"/>
    <property type="match status" value="1"/>
</dbReference>
<accession>A0A7D7LJ12</accession>
<evidence type="ECO:0000256" key="5">
    <source>
        <dbReference type="ARBA" id="ARBA00022679"/>
    </source>
</evidence>
<dbReference type="NCBIfam" id="TIGR00120">
    <property type="entry name" value="ArgJ"/>
    <property type="match status" value="1"/>
</dbReference>
<feature type="chain" id="PRO_5029072493" description="Arginine biosynthesis bifunctional protein ArgJ beta chain" evidence="8">
    <location>
        <begin position="180"/>
        <end position="387"/>
    </location>
</feature>
<evidence type="ECO:0000256" key="2">
    <source>
        <dbReference type="ARBA" id="ARBA00006774"/>
    </source>
</evidence>
<keyword evidence="8" id="KW-0055">Arginine biosynthesis</keyword>
<evidence type="ECO:0000256" key="3">
    <source>
        <dbReference type="ARBA" id="ARBA00011475"/>
    </source>
</evidence>
<dbReference type="NCBIfam" id="NF003802">
    <property type="entry name" value="PRK05388.1"/>
    <property type="match status" value="1"/>
</dbReference>
<dbReference type="GO" id="GO:0005737">
    <property type="term" value="C:cytoplasm"/>
    <property type="evidence" value="ECO:0007669"/>
    <property type="project" value="UniProtKB-SubCell"/>
</dbReference>
<feature type="site" description="Involved in the stabilization of negative charge on the oxyanion by the formation of the oxyanion hole" evidence="8">
    <location>
        <position position="110"/>
    </location>
</feature>